<organism evidence="2 3">
    <name type="scientific">Stutzerimonas xanthomarina</name>
    <dbReference type="NCBI Taxonomy" id="271420"/>
    <lineage>
        <taxon>Bacteria</taxon>
        <taxon>Pseudomonadati</taxon>
        <taxon>Pseudomonadota</taxon>
        <taxon>Gammaproteobacteria</taxon>
        <taxon>Pseudomonadales</taxon>
        <taxon>Pseudomonadaceae</taxon>
        <taxon>Stutzerimonas</taxon>
    </lineage>
</organism>
<protein>
    <submittedName>
        <fullName evidence="2">Phospholipid/cholesterol/gamma-HCH transport system permease protein</fullName>
    </submittedName>
</protein>
<accession>A0ABY0ZM86</accession>
<keyword evidence="1" id="KW-1133">Transmembrane helix</keyword>
<dbReference type="GeneID" id="98636133"/>
<keyword evidence="1" id="KW-0997">Cell inner membrane</keyword>
<gene>
    <name evidence="2" type="ORF">SAMN05216535_0238</name>
</gene>
<feature type="transmembrane region" description="Helical" evidence="1">
    <location>
        <begin position="154"/>
        <end position="171"/>
    </location>
</feature>
<dbReference type="NCBIfam" id="TIGR00056">
    <property type="entry name" value="MlaE family lipid ABC transporter permease subunit"/>
    <property type="match status" value="1"/>
</dbReference>
<sequence>MASAALCYQQNGIPPLTHPTSLPGSLQRQPTQDARAATLSVGGDWTLQHYATLRREIERTRRQVTETDRIELGALGKLDTAGAGLLVELIGPARVARLSDWAPQLPAERRALLTTVAAALDQPEAEQAPETNGLADVLAHVGRTVSGVWNQQRTLLGFIGLTLQTLFTVILNPRRWRITALVVHIEQTGLDAIPIVALLTFLVGAVVAFLGATVLADFGATIYTVNLVAFSFLREFGVLLAAILLAGRTASAFAAQIGAMKSNEEIDAIRTLGLSPIELLVLPRVLAMLITLPILTFIGILSGIVGGLVVCSLALDISPAMFFTILQRDIPLNHFLVGIGKAPVFAFLIAVIGCLEGFKASGSAQSVGEHTTSSVVQSIFMVILLDAIAALFFMEMGW</sequence>
<evidence type="ECO:0000256" key="1">
    <source>
        <dbReference type="RuleBase" id="RU362044"/>
    </source>
</evidence>
<dbReference type="RefSeq" id="WP_073299348.1">
    <property type="nucleotide sequence ID" value="NZ_JAMQRT010000015.1"/>
</dbReference>
<dbReference type="Proteomes" id="UP000181911">
    <property type="component" value="Chromosome I"/>
</dbReference>
<comment type="similarity">
    <text evidence="1">Belongs to the MlaE permease family.</text>
</comment>
<evidence type="ECO:0000313" key="3">
    <source>
        <dbReference type="Proteomes" id="UP000181911"/>
    </source>
</evidence>
<reference evidence="2 3" key="1">
    <citation type="submission" date="2016-10" db="EMBL/GenBank/DDBJ databases">
        <authorList>
            <person name="Varghese N."/>
            <person name="Submissions S."/>
        </authorList>
    </citation>
    <scope>NUCLEOTIDE SEQUENCE [LARGE SCALE GENOMIC DNA]</scope>
    <source>
        <strain evidence="2 3">LMG 23572</strain>
    </source>
</reference>
<keyword evidence="3" id="KW-1185">Reference proteome</keyword>
<dbReference type="PANTHER" id="PTHR30188:SF3">
    <property type="entry name" value="ABC TRANSPORTER PERMEASE"/>
    <property type="match status" value="1"/>
</dbReference>
<proteinExistence type="inferred from homology"/>
<feature type="transmembrane region" description="Helical" evidence="1">
    <location>
        <begin position="375"/>
        <end position="394"/>
    </location>
</feature>
<dbReference type="PANTHER" id="PTHR30188">
    <property type="entry name" value="ABC TRANSPORTER PERMEASE PROTEIN-RELATED"/>
    <property type="match status" value="1"/>
</dbReference>
<keyword evidence="1" id="KW-0812">Transmembrane</keyword>
<comment type="caution">
    <text evidence="1">Lacks conserved residue(s) required for the propagation of feature annotation.</text>
</comment>
<comment type="subcellular location">
    <subcellularLocation>
        <location evidence="1">Cell inner membrane</location>
        <topology evidence="1">Multi-pass membrane protein</topology>
    </subcellularLocation>
</comment>
<keyword evidence="1" id="KW-0472">Membrane</keyword>
<dbReference type="Pfam" id="PF02405">
    <property type="entry name" value="MlaE"/>
    <property type="match status" value="1"/>
</dbReference>
<dbReference type="InterPro" id="IPR003453">
    <property type="entry name" value="ABC_MlaE_roteobac"/>
</dbReference>
<name>A0ABY0ZM86_9GAMM</name>
<dbReference type="EMBL" id="LT629970">
    <property type="protein sequence ID" value="SEH52015.1"/>
    <property type="molecule type" value="Genomic_DNA"/>
</dbReference>
<keyword evidence="1" id="KW-1003">Cell membrane</keyword>
<feature type="transmembrane region" description="Helical" evidence="1">
    <location>
        <begin position="335"/>
        <end position="355"/>
    </location>
</feature>
<dbReference type="InterPro" id="IPR030802">
    <property type="entry name" value="Permease_MalE"/>
</dbReference>
<feature type="transmembrane region" description="Helical" evidence="1">
    <location>
        <begin position="192"/>
        <end position="216"/>
    </location>
</feature>
<evidence type="ECO:0000313" key="2">
    <source>
        <dbReference type="EMBL" id="SEH52015.1"/>
    </source>
</evidence>